<evidence type="ECO:0000313" key="2">
    <source>
        <dbReference type="Proteomes" id="UP000824120"/>
    </source>
</evidence>
<sequence>MPSVYTINPNNFQVTMMPNIHPPTIREAFDEDLRSRICQSLKYENLSVHPNVELPPRYTIPKFNTFNMKGDPVSHLKDYCSRLVGIGNHLLGKLSKALAKGIHGKDMFCDFVKQYEFNNGDELHIAELLNRLEASNIYPSLSEEELISTFIHVQEGQYYENLLETCAHNFFDLIKVGKDIENGIQGGRIVNNSATQFSNKLSKRKY</sequence>
<protein>
    <submittedName>
        <fullName evidence="1">Uncharacterized protein</fullName>
    </submittedName>
</protein>
<dbReference type="OrthoDB" id="1301754at2759"/>
<name>A0A9J5Z498_SOLCO</name>
<reference evidence="1 2" key="1">
    <citation type="submission" date="2020-09" db="EMBL/GenBank/DDBJ databases">
        <title>De no assembly of potato wild relative species, Solanum commersonii.</title>
        <authorList>
            <person name="Cho K."/>
        </authorList>
    </citation>
    <scope>NUCLEOTIDE SEQUENCE [LARGE SCALE GENOMIC DNA]</scope>
    <source>
        <strain evidence="1">LZ3.2</strain>
        <tissue evidence="1">Leaf</tissue>
    </source>
</reference>
<dbReference type="EMBL" id="JACXVP010000005">
    <property type="protein sequence ID" value="KAG5606268.1"/>
    <property type="molecule type" value="Genomic_DNA"/>
</dbReference>
<gene>
    <name evidence="1" type="ORF">H5410_027760</name>
</gene>
<comment type="caution">
    <text evidence="1">The sequence shown here is derived from an EMBL/GenBank/DDBJ whole genome shotgun (WGS) entry which is preliminary data.</text>
</comment>
<proteinExistence type="predicted"/>
<dbReference type="Proteomes" id="UP000824120">
    <property type="component" value="Chromosome 5"/>
</dbReference>
<keyword evidence="2" id="KW-1185">Reference proteome</keyword>
<organism evidence="1 2">
    <name type="scientific">Solanum commersonii</name>
    <name type="common">Commerson's wild potato</name>
    <name type="synonym">Commerson's nightshade</name>
    <dbReference type="NCBI Taxonomy" id="4109"/>
    <lineage>
        <taxon>Eukaryota</taxon>
        <taxon>Viridiplantae</taxon>
        <taxon>Streptophyta</taxon>
        <taxon>Embryophyta</taxon>
        <taxon>Tracheophyta</taxon>
        <taxon>Spermatophyta</taxon>
        <taxon>Magnoliopsida</taxon>
        <taxon>eudicotyledons</taxon>
        <taxon>Gunneridae</taxon>
        <taxon>Pentapetalae</taxon>
        <taxon>asterids</taxon>
        <taxon>lamiids</taxon>
        <taxon>Solanales</taxon>
        <taxon>Solanaceae</taxon>
        <taxon>Solanoideae</taxon>
        <taxon>Solaneae</taxon>
        <taxon>Solanum</taxon>
    </lineage>
</organism>
<accession>A0A9J5Z498</accession>
<dbReference type="AlphaFoldDB" id="A0A9J5Z498"/>
<evidence type="ECO:0000313" key="1">
    <source>
        <dbReference type="EMBL" id="KAG5606268.1"/>
    </source>
</evidence>